<dbReference type="SUPFAM" id="SSF47473">
    <property type="entry name" value="EF-hand"/>
    <property type="match status" value="1"/>
</dbReference>
<dbReference type="KEGG" id="tad:TRIADDRAFT_56432"/>
<feature type="region of interest" description="Disordered" evidence="3">
    <location>
        <begin position="258"/>
        <end position="313"/>
    </location>
</feature>
<evidence type="ECO:0000259" key="4">
    <source>
        <dbReference type="Pfam" id="PF09398"/>
    </source>
</evidence>
<dbReference type="Gene3D" id="1.10.238.10">
    <property type="entry name" value="EF-hand"/>
    <property type="match status" value="1"/>
</dbReference>
<dbReference type="PANTHER" id="PTHR15431">
    <property type="entry name" value="FGFR1 ONCOGENE PARTNER/LISH DOMAIN-CONTAINING PROTEIN"/>
    <property type="match status" value="1"/>
</dbReference>
<sequence>MANDEDTELRDLVAQILERKGVLGKIRAQMRANVFLALEEHDSKENQSRSVNPKLRSFLSTADGRLTFQLVRELFDFFELEYTQIVLQPEANLTEQHFSSREMIARELNIIDSEPSSEPLITKVIRRIPESPISPKRTSSITDDGSGSIDKNELRSLFVDLFPHFNSHMLERYVSDEFTATDNDFSSSIEFNEFLSMYKRLFILCKAKISQDVADIVGPLSPNKGRFGMLEMGVEKQKSLDNAKMPNETSRMHDEVVAPGISNKGEAEFISKDPPSSSEESGTKRSDTHEYEEPAIDGKSRNAGSAFTLPALPTKNNQVGEVNADWSDLSDIDRKINQLGFDVPNDGDDYEDDFVPSSSNTSKSLEDNSIAEEIEEDITEGSQDSKNISTTDQTVTPTPDDLDYMESAILSN</sequence>
<dbReference type="RefSeq" id="XP_002112425.1">
    <property type="nucleotide sequence ID" value="XM_002112389.1"/>
</dbReference>
<feature type="compositionally biased region" description="Polar residues" evidence="3">
    <location>
        <begin position="380"/>
        <end position="389"/>
    </location>
</feature>
<feature type="compositionally biased region" description="Low complexity" evidence="3">
    <location>
        <begin position="390"/>
        <end position="399"/>
    </location>
</feature>
<accession>B3RY43</accession>
<dbReference type="OMA" id="HEYEEPA"/>
<keyword evidence="1" id="KW-0963">Cytoplasm</keyword>
<dbReference type="InterPro" id="IPR011992">
    <property type="entry name" value="EF-hand-dom_pair"/>
</dbReference>
<protein>
    <recommendedName>
        <fullName evidence="4">FGFR1 oncogene partner (FOP) N-terminal dimerisation domain-containing protein</fullName>
    </recommendedName>
</protein>
<dbReference type="GO" id="GO:0005813">
    <property type="term" value="C:centrosome"/>
    <property type="evidence" value="ECO:0000318"/>
    <property type="project" value="GO_Central"/>
</dbReference>
<evidence type="ECO:0000256" key="2">
    <source>
        <dbReference type="ARBA" id="ARBA00023212"/>
    </source>
</evidence>
<dbReference type="Pfam" id="PF09398">
    <property type="entry name" value="FOP_dimer"/>
    <property type="match status" value="1"/>
</dbReference>
<keyword evidence="2" id="KW-0206">Cytoskeleton</keyword>
<name>B3RY43_TRIAD</name>
<evidence type="ECO:0000256" key="3">
    <source>
        <dbReference type="SAM" id="MobiDB-lite"/>
    </source>
</evidence>
<keyword evidence="6" id="KW-1185">Reference proteome</keyword>
<dbReference type="AlphaFoldDB" id="B3RY43"/>
<dbReference type="FunCoup" id="B3RY43">
    <property type="interactions" value="630"/>
</dbReference>
<feature type="compositionally biased region" description="Basic and acidic residues" evidence="3">
    <location>
        <begin position="281"/>
        <end position="300"/>
    </location>
</feature>
<feature type="compositionally biased region" description="Acidic residues" evidence="3">
    <location>
        <begin position="345"/>
        <end position="354"/>
    </location>
</feature>
<evidence type="ECO:0000313" key="5">
    <source>
        <dbReference type="EMBL" id="EDV24535.1"/>
    </source>
</evidence>
<feature type="domain" description="FGFR1 oncogene partner (FOP) N-terminal dimerisation" evidence="4">
    <location>
        <begin position="52"/>
        <end position="127"/>
    </location>
</feature>
<dbReference type="STRING" id="10228.B3RY43"/>
<dbReference type="eggNOG" id="ENOG502QR70">
    <property type="taxonomic scope" value="Eukaryota"/>
</dbReference>
<evidence type="ECO:0000256" key="1">
    <source>
        <dbReference type="ARBA" id="ARBA00022490"/>
    </source>
</evidence>
<organism evidence="5 6">
    <name type="scientific">Trichoplax adhaerens</name>
    <name type="common">Trichoplax reptans</name>
    <dbReference type="NCBI Taxonomy" id="10228"/>
    <lineage>
        <taxon>Eukaryota</taxon>
        <taxon>Metazoa</taxon>
        <taxon>Placozoa</taxon>
        <taxon>Uniplacotomia</taxon>
        <taxon>Trichoplacea</taxon>
        <taxon>Trichoplacidae</taxon>
        <taxon>Trichoplax</taxon>
    </lineage>
</organism>
<gene>
    <name evidence="5" type="ORF">TRIADDRAFT_56432</name>
</gene>
<dbReference type="InParanoid" id="B3RY43"/>
<feature type="compositionally biased region" description="Acidic residues" evidence="3">
    <location>
        <begin position="369"/>
        <end position="379"/>
    </location>
</feature>
<dbReference type="GeneID" id="6753638"/>
<dbReference type="Proteomes" id="UP000009022">
    <property type="component" value="Unassembled WGS sequence"/>
</dbReference>
<evidence type="ECO:0000313" key="6">
    <source>
        <dbReference type="Proteomes" id="UP000009022"/>
    </source>
</evidence>
<proteinExistence type="predicted"/>
<dbReference type="PANTHER" id="PTHR15431:SF9">
    <property type="entry name" value="CENTROSOMAL PROTEIN 43"/>
    <property type="match status" value="1"/>
</dbReference>
<feature type="region of interest" description="Disordered" evidence="3">
    <location>
        <begin position="343"/>
        <end position="412"/>
    </location>
</feature>
<dbReference type="HOGENOM" id="CLU_039837_2_0_1"/>
<dbReference type="InterPro" id="IPR018993">
    <property type="entry name" value="FOP_dimerisation-dom_N"/>
</dbReference>
<dbReference type="CTD" id="6753638"/>
<dbReference type="OrthoDB" id="2160638at2759"/>
<dbReference type="Gene3D" id="1.20.960.40">
    <property type="match status" value="1"/>
</dbReference>
<dbReference type="PhylomeDB" id="B3RY43"/>
<dbReference type="GO" id="GO:0034453">
    <property type="term" value="P:microtubule anchoring"/>
    <property type="evidence" value="ECO:0007669"/>
    <property type="project" value="InterPro"/>
</dbReference>
<dbReference type="EMBL" id="DS985245">
    <property type="protein sequence ID" value="EDV24535.1"/>
    <property type="molecule type" value="Genomic_DNA"/>
</dbReference>
<reference evidence="5 6" key="1">
    <citation type="journal article" date="2008" name="Nature">
        <title>The Trichoplax genome and the nature of placozoans.</title>
        <authorList>
            <person name="Srivastava M."/>
            <person name="Begovic E."/>
            <person name="Chapman J."/>
            <person name="Putnam N.H."/>
            <person name="Hellsten U."/>
            <person name="Kawashima T."/>
            <person name="Kuo A."/>
            <person name="Mitros T."/>
            <person name="Salamov A."/>
            <person name="Carpenter M.L."/>
            <person name="Signorovitch A.Y."/>
            <person name="Moreno M.A."/>
            <person name="Kamm K."/>
            <person name="Grimwood J."/>
            <person name="Schmutz J."/>
            <person name="Shapiro H."/>
            <person name="Grigoriev I.V."/>
            <person name="Buss L.W."/>
            <person name="Schierwater B."/>
            <person name="Dellaporta S.L."/>
            <person name="Rokhsar D.S."/>
        </authorList>
    </citation>
    <scope>NUCLEOTIDE SEQUENCE [LARGE SCALE GENOMIC DNA]</scope>
    <source>
        <strain evidence="5 6">Grell-BS-1999</strain>
    </source>
</reference>